<proteinExistence type="predicted"/>
<dbReference type="Proteomes" id="UP001597294">
    <property type="component" value="Unassembled WGS sequence"/>
</dbReference>
<dbReference type="EMBL" id="JBHUII010000006">
    <property type="protein sequence ID" value="MFD2206655.1"/>
    <property type="molecule type" value="Genomic_DNA"/>
</dbReference>
<sequence>MTHSSYITNIGNPYQPTYKFTVYDHTGRIVKKEVFDKVDMERPALEYAYRLLDEHTRDGLSGMVGITGPNLHKVIYKNQGDLEPTESENDEGIGWVDWE</sequence>
<comment type="caution">
    <text evidence="2">The sequence shown here is derived from an EMBL/GenBank/DDBJ whole genome shotgun (WGS) entry which is preliminary data.</text>
</comment>
<evidence type="ECO:0000313" key="2">
    <source>
        <dbReference type="EMBL" id="MFD2206655.1"/>
    </source>
</evidence>
<reference evidence="3" key="1">
    <citation type="journal article" date="2019" name="Int. J. Syst. Evol. Microbiol.">
        <title>The Global Catalogue of Microorganisms (GCM) 10K type strain sequencing project: providing services to taxonomists for standard genome sequencing and annotation.</title>
        <authorList>
            <consortium name="The Broad Institute Genomics Platform"/>
            <consortium name="The Broad Institute Genome Sequencing Center for Infectious Disease"/>
            <person name="Wu L."/>
            <person name="Ma J."/>
        </authorList>
    </citation>
    <scope>NUCLEOTIDE SEQUENCE [LARGE SCALE GENOMIC DNA]</scope>
    <source>
        <strain evidence="3">CGMCC 4.7192</strain>
    </source>
</reference>
<feature type="region of interest" description="Disordered" evidence="1">
    <location>
        <begin position="79"/>
        <end position="99"/>
    </location>
</feature>
<evidence type="ECO:0000256" key="1">
    <source>
        <dbReference type="SAM" id="MobiDB-lite"/>
    </source>
</evidence>
<organism evidence="2 3">
    <name type="scientific">Kiloniella antarctica</name>
    <dbReference type="NCBI Taxonomy" id="1550907"/>
    <lineage>
        <taxon>Bacteria</taxon>
        <taxon>Pseudomonadati</taxon>
        <taxon>Pseudomonadota</taxon>
        <taxon>Alphaproteobacteria</taxon>
        <taxon>Rhodospirillales</taxon>
        <taxon>Kiloniellaceae</taxon>
        <taxon>Kiloniella</taxon>
    </lineage>
</organism>
<dbReference type="RefSeq" id="WP_380252498.1">
    <property type="nucleotide sequence ID" value="NZ_JBHUII010000006.1"/>
</dbReference>
<evidence type="ECO:0000313" key="3">
    <source>
        <dbReference type="Proteomes" id="UP001597294"/>
    </source>
</evidence>
<name>A0ABW5BMJ1_9PROT</name>
<accession>A0ABW5BMJ1</accession>
<keyword evidence="3" id="KW-1185">Reference proteome</keyword>
<protein>
    <submittedName>
        <fullName evidence="2">Uncharacterized protein</fullName>
    </submittedName>
</protein>
<gene>
    <name evidence="2" type="ORF">ACFSKO_13560</name>
</gene>